<feature type="chain" id="PRO_5043271881" evidence="16">
    <location>
        <begin position="23"/>
        <end position="2102"/>
    </location>
</feature>
<evidence type="ECO:0000256" key="3">
    <source>
        <dbReference type="ARBA" id="ARBA00022614"/>
    </source>
</evidence>
<keyword evidence="5 16" id="KW-0732">Signal</keyword>
<dbReference type="SUPFAM" id="SSF52058">
    <property type="entry name" value="L domain-like"/>
    <property type="match status" value="2"/>
</dbReference>
<dbReference type="InterPro" id="IPR003591">
    <property type="entry name" value="Leu-rich_rpt_typical-subtyp"/>
</dbReference>
<dbReference type="CDD" id="cd06503">
    <property type="entry name" value="ATP-synt_Fo_b"/>
    <property type="match status" value="1"/>
</dbReference>
<feature type="signal peptide" evidence="16">
    <location>
        <begin position="1"/>
        <end position="22"/>
    </location>
</feature>
<feature type="domain" description="Aldehyde dehydrogenase" evidence="17">
    <location>
        <begin position="1082"/>
        <end position="1306"/>
    </location>
</feature>
<keyword evidence="8" id="KW-0560">Oxidoreductase</keyword>
<feature type="domain" description="Disease resistance R13L4/SHOC-2-like LRR" evidence="19">
    <location>
        <begin position="107"/>
        <end position="181"/>
    </location>
</feature>
<dbReference type="SMART" id="SM00364">
    <property type="entry name" value="LRR_BAC"/>
    <property type="match status" value="11"/>
</dbReference>
<evidence type="ECO:0000256" key="9">
    <source>
        <dbReference type="ARBA" id="ARBA00023136"/>
    </source>
</evidence>
<dbReference type="GO" id="GO:0005886">
    <property type="term" value="C:plasma membrane"/>
    <property type="evidence" value="ECO:0007669"/>
    <property type="project" value="UniProtKB-SubCell"/>
</dbReference>
<dbReference type="EMBL" id="CAMXCT030006611">
    <property type="protein sequence ID" value="CAL4804265.1"/>
    <property type="molecule type" value="Genomic_DNA"/>
</dbReference>
<feature type="transmembrane region" description="Helical" evidence="15">
    <location>
        <begin position="659"/>
        <end position="679"/>
    </location>
</feature>
<evidence type="ECO:0000256" key="13">
    <source>
        <dbReference type="SAM" id="Coils"/>
    </source>
</evidence>
<feature type="coiled-coil region" evidence="13">
    <location>
        <begin position="1542"/>
        <end position="1583"/>
    </location>
</feature>
<reference evidence="21" key="2">
    <citation type="submission" date="2024-04" db="EMBL/GenBank/DDBJ databases">
        <authorList>
            <person name="Chen Y."/>
            <person name="Shah S."/>
            <person name="Dougan E. K."/>
            <person name="Thang M."/>
            <person name="Chan C."/>
        </authorList>
    </citation>
    <scope>NUCLEOTIDE SEQUENCE [LARGE SCALE GENOMIC DNA]</scope>
</reference>
<proteinExistence type="predicted"/>
<accession>A0A9P1DXW0</accession>
<evidence type="ECO:0000256" key="5">
    <source>
        <dbReference type="ARBA" id="ARBA00022729"/>
    </source>
</evidence>
<feature type="transmembrane region" description="Helical" evidence="15">
    <location>
        <begin position="707"/>
        <end position="727"/>
    </location>
</feature>
<dbReference type="InterPro" id="IPR016162">
    <property type="entry name" value="Ald_DH_N"/>
</dbReference>
<keyword evidence="10" id="KW-0675">Receptor</keyword>
<evidence type="ECO:0000313" key="21">
    <source>
        <dbReference type="EMBL" id="CAL1170328.1"/>
    </source>
</evidence>
<dbReference type="PROSITE" id="PS51450">
    <property type="entry name" value="LRR"/>
    <property type="match status" value="5"/>
</dbReference>
<evidence type="ECO:0000313" key="22">
    <source>
        <dbReference type="EMBL" id="CAL4804265.1"/>
    </source>
</evidence>
<comment type="caution">
    <text evidence="20">The sequence shown here is derived from an EMBL/GenBank/DDBJ whole genome shotgun (WGS) entry which is preliminary data.</text>
</comment>
<evidence type="ECO:0000256" key="16">
    <source>
        <dbReference type="SAM" id="SignalP"/>
    </source>
</evidence>
<evidence type="ECO:0000259" key="17">
    <source>
        <dbReference type="Pfam" id="PF00171"/>
    </source>
</evidence>
<dbReference type="PANTHER" id="PTHR48052:SF8">
    <property type="entry name" value="LRR RECEPTOR-LIKE SERINE_THREONINE-PROTEIN KINASE FLS2"/>
    <property type="match status" value="1"/>
</dbReference>
<feature type="region of interest" description="Disordered" evidence="14">
    <location>
        <begin position="1647"/>
        <end position="1674"/>
    </location>
</feature>
<dbReference type="SMART" id="SM00369">
    <property type="entry name" value="LRR_TYP"/>
    <property type="match status" value="12"/>
</dbReference>
<dbReference type="InterPro" id="IPR055414">
    <property type="entry name" value="LRR_R13L4/SHOC2-like"/>
</dbReference>
<evidence type="ECO:0000259" key="18">
    <source>
        <dbReference type="Pfam" id="PF11790"/>
    </source>
</evidence>
<dbReference type="EMBL" id="CAMXCT020006611">
    <property type="protein sequence ID" value="CAL1170328.1"/>
    <property type="molecule type" value="Genomic_DNA"/>
</dbReference>
<dbReference type="Pfam" id="PF11790">
    <property type="entry name" value="Glyco_hydro_cc"/>
    <property type="match status" value="1"/>
</dbReference>
<dbReference type="Gene3D" id="3.20.20.80">
    <property type="entry name" value="Glycosidases"/>
    <property type="match status" value="1"/>
</dbReference>
<dbReference type="InterPro" id="IPR042098">
    <property type="entry name" value="TauD-like_sf"/>
</dbReference>
<dbReference type="FunFam" id="3.40.309.10:FF:000009">
    <property type="entry name" value="Aldehyde dehydrogenase A"/>
    <property type="match status" value="1"/>
</dbReference>
<evidence type="ECO:0000256" key="8">
    <source>
        <dbReference type="ARBA" id="ARBA00023002"/>
    </source>
</evidence>
<dbReference type="InterPro" id="IPR032675">
    <property type="entry name" value="LRR_dom_sf"/>
</dbReference>
<dbReference type="InterPro" id="IPR016163">
    <property type="entry name" value="Ald_DH_C"/>
</dbReference>
<evidence type="ECO:0000256" key="12">
    <source>
        <dbReference type="ARBA" id="ARBA00037847"/>
    </source>
</evidence>
<evidence type="ECO:0000259" key="19">
    <source>
        <dbReference type="Pfam" id="PF23598"/>
    </source>
</evidence>
<dbReference type="Gene3D" id="3.60.130.10">
    <property type="entry name" value="Clavaminate synthase-like"/>
    <property type="match status" value="1"/>
</dbReference>
<dbReference type="SUPFAM" id="SSF53720">
    <property type="entry name" value="ALDH-like"/>
    <property type="match status" value="1"/>
</dbReference>
<dbReference type="SUPFAM" id="SSF51445">
    <property type="entry name" value="(Trans)glycosidases"/>
    <property type="match status" value="1"/>
</dbReference>
<dbReference type="Pfam" id="PF13855">
    <property type="entry name" value="LRR_8"/>
    <property type="match status" value="1"/>
</dbReference>
<dbReference type="InterPro" id="IPR017853">
    <property type="entry name" value="GH"/>
</dbReference>
<feature type="compositionally biased region" description="Polar residues" evidence="14">
    <location>
        <begin position="1654"/>
        <end position="1668"/>
    </location>
</feature>
<dbReference type="GO" id="GO:0012505">
    <property type="term" value="C:endomembrane system"/>
    <property type="evidence" value="ECO:0007669"/>
    <property type="project" value="UniProtKB-SubCell"/>
</dbReference>
<sequence length="2102" mass="234210">MLICRSCWLLCIGLSSLHLAFASLPSAEVEALREMFQVANLPWEGKDPCALRQVGCDNHTVSTVSHLFFPRLNITSLPESIGQLKSLEVLVLNDNLLTEIPPVIWKLQLKLLDLSGNWLTSLPDAVEQLQSLKFLLLRSNQLVSLPDSIGQLRSLSDLDLRNNNLTRLPDSIGQMESLNDLILKSNQLTVVPESVGQLRRLMFLNLGSNRLAELFELGGLRSLAYFDIDNNQLTSLPDSIGELQSLHRLRLQSNKLTSLPESISQLQSLKQLHVDNNQLSALPDSIGNLTHLEILTLNSNRLSSLPESMDKLHMFNLQLDSNRLTSIPHLSAKNLVVLRAAKNRLRALPGFGNMTRLVMLSLHDNFLERISESTGNLTRLKVALLHANRIRDSEICKLGFGDSLKTLYLHRNALRAIPPCLSDLSALEVLTLHRNSLTEEVPRRLVELPNLNVLTLHENRLYGGLPQELANASRLFFFSAHSNYLVGPIPPLSIHKGCVDDESFRTGQHTCFYFSALDPASPLSACRTNREVALHCPKACQMCSTASARGPILLLHQNRLSCSLPEDVTSYPDHMRSITLIGNMLGNGSHALPQWIHTDEHQPFLYLSDNKSSEILKRMLLLASTSALCLLLLVGSSGLRHILLSKAGAKQTRKAHMFLLEMGATLSVLAVVLFAFYFANARYYACSIGFPSSTLSNFSNPYHGNALVEWSVAGLWTCWIAVGACFLRRAPTPSAEETTSRSAFLLKVIYSCCWLCIVALLSFPSVAYAVVSAIPFNNTLKLSAWWLKFFHYQAALVMVLVDMFITPKLVAFFSDATGLRRSMLLMAARLGTMWLAAVLSTLYLTTHCMNGWTQLAAVLSTLYLTTHCMNGWTHFWKVCDESTEDYKLFNISLGDHSILEPKADLCSAKESWWSDSACPRAVINTMAPLLVSKMVTRAFLQPIITLLRWQMSYREGGQLYMWRNLICTSLSLEHGQQASLLVTWAEVALLWGALVPVLLPVVLMATGTNMLMCKVGHGHFGVEHLMLDKASAGMSRRYLHGSLSGLIFFQNWFAWSSGMHGRWLLLLAALIYALELVGFVGIVREDADVEKTAEGLFKGAFFNNGQTCCAAKRIYVQEKIYDEFVEAFCKRARMAVLGNGLSASTELGPLASAVQLKHVTELVEDARRKGGRVLCGGGATAGPPGDVSSNTGLFYLPTIVVDVAEGTRLVDEEQFGPVVPVMPYKDDEEAILRANSTKYGLGASIWSENLEKANEIANRLKAGTVWVNRHCEFIRNAPFGGIDSSGIGRAGDLGDQDLSQYTEIRTLCLAKVPPKLPPAVESLKRCPEVHLEERARSMLQRLFRRIRPETWLDVEKGAEEAMRVFPFQPVELRSALESLKDPTGPPAVILRGLPLESPSSRQRRESEASLMGVLGLLEVKSFCYEAEEGDSMVKDLKEETGSIWRRQGRHFPRYDPPRRLFRPEKSVPEFVAAMCTEGDEVQGSIVDFRKLRAVADPEDLKILQQEPLAFFDNETGMRSERVLVAGEMEEDGSAGGATAEETQRLKEQIDAAEKRAAKAEQEYKDAVAKHSEVEKQNKELTELAANFGASNERAKALAQAELVNMAKVWRAQRAVDECKGKKQVSQDRLEFWQDALNIAVNKRKDMEFSRSDANRNSVAASQEAQDSSRAAEAAKTQLQEAEAAAAEALRVAEECRRKEKEVFMASFQCDSFLAAAETAIEASSHAEQDAQELIAKREAELQSLQEAIQKANERLQQVQSHKHEKLQEKERLKGDKDAKQAELQEAEAERKRAEEQLQEADQAVENAKKMLLEMMGQSRLLVLVFACGITSATASAKRGIAKANIQEHQLHALKQGVSWGYNWELNPRMSWGRAQMDFFPMVHNNNFPRNAGGGQFRALLGFNEPDIHHQAAMNPWHAAAIWPEVERVARNYGVQTLVSPAMCGDIGKGTWWMGEFLKACKGCRVDAVAIHSYWCSLSGLQNLVENYKKFGKKIWLTEFACADQRYDVSMQGQIKFMKEVVPWLEQEPAIEKYAWFSYFTNEWSYGITNPNPDAGLVNWNGALSELGRVYVSLGSGRRLTGNETDNVTMPEFESNNTAPIFA</sequence>
<evidence type="ECO:0000256" key="14">
    <source>
        <dbReference type="SAM" id="MobiDB-lite"/>
    </source>
</evidence>
<dbReference type="Proteomes" id="UP001152797">
    <property type="component" value="Unassembled WGS sequence"/>
</dbReference>
<keyword evidence="6" id="KW-0677">Repeat</keyword>
<dbReference type="PROSITE" id="PS00070">
    <property type="entry name" value="ALDEHYDE_DEHYDR_CYS"/>
    <property type="match status" value="1"/>
</dbReference>
<evidence type="ECO:0000256" key="2">
    <source>
        <dbReference type="ARBA" id="ARBA00022475"/>
    </source>
</evidence>
<feature type="transmembrane region" description="Helical" evidence="15">
    <location>
        <begin position="748"/>
        <end position="770"/>
    </location>
</feature>
<dbReference type="Pfam" id="PF23598">
    <property type="entry name" value="LRR_14"/>
    <property type="match status" value="2"/>
</dbReference>
<feature type="compositionally biased region" description="Basic and acidic residues" evidence="14">
    <location>
        <begin position="1765"/>
        <end position="1795"/>
    </location>
</feature>
<dbReference type="Gene3D" id="3.80.10.10">
    <property type="entry name" value="Ribonuclease Inhibitor"/>
    <property type="match status" value="4"/>
</dbReference>
<keyword evidence="7 15" id="KW-1133">Transmembrane helix</keyword>
<dbReference type="PANTHER" id="PTHR48052">
    <property type="entry name" value="UNNAMED PRODUCT"/>
    <property type="match status" value="1"/>
</dbReference>
<evidence type="ECO:0000256" key="4">
    <source>
        <dbReference type="ARBA" id="ARBA00022692"/>
    </source>
</evidence>
<keyword evidence="3" id="KW-0433">Leucine-rich repeat</keyword>
<feature type="transmembrane region" description="Helical" evidence="15">
    <location>
        <begin position="790"/>
        <end position="811"/>
    </location>
</feature>
<dbReference type="GO" id="GO:0016620">
    <property type="term" value="F:oxidoreductase activity, acting on the aldehyde or oxo group of donors, NAD or NADP as acceptor"/>
    <property type="evidence" value="ECO:0007669"/>
    <property type="project" value="InterPro"/>
</dbReference>
<comment type="subcellular location">
    <subcellularLocation>
        <location evidence="1">Cell membrane</location>
    </subcellularLocation>
    <subcellularLocation>
        <location evidence="12">Endomembrane system</location>
        <topology evidence="12">Single-pass membrane protein</topology>
    </subcellularLocation>
</comment>
<feature type="transmembrane region" description="Helical" evidence="15">
    <location>
        <begin position="619"/>
        <end position="639"/>
    </location>
</feature>
<reference evidence="20" key="1">
    <citation type="submission" date="2022-10" db="EMBL/GenBank/DDBJ databases">
        <authorList>
            <person name="Chen Y."/>
            <person name="Dougan E. K."/>
            <person name="Chan C."/>
            <person name="Rhodes N."/>
            <person name="Thang M."/>
        </authorList>
    </citation>
    <scope>NUCLEOTIDE SEQUENCE</scope>
</reference>
<name>A0A9P1DXW0_9DINO</name>
<protein>
    <submittedName>
        <fullName evidence="22">Aldehyde dehydrogenase family 1 member A3</fullName>
    </submittedName>
</protein>
<keyword evidence="23" id="KW-1185">Reference proteome</keyword>
<keyword evidence="2" id="KW-1003">Cell membrane</keyword>
<feature type="transmembrane region" description="Helical" evidence="15">
    <location>
        <begin position="1061"/>
        <end position="1083"/>
    </location>
</feature>
<evidence type="ECO:0000256" key="6">
    <source>
        <dbReference type="ARBA" id="ARBA00022737"/>
    </source>
</evidence>
<dbReference type="InterPro" id="IPR016160">
    <property type="entry name" value="Ald_DH_CS_CYS"/>
</dbReference>
<dbReference type="InterPro" id="IPR001611">
    <property type="entry name" value="Leu-rich_rpt"/>
</dbReference>
<keyword evidence="9 15" id="KW-0472">Membrane</keyword>
<feature type="domain" description="Asl1-like glycosyl hydrolase catalytic" evidence="18">
    <location>
        <begin position="1847"/>
        <end position="2070"/>
    </location>
</feature>
<evidence type="ECO:0000313" key="20">
    <source>
        <dbReference type="EMBL" id="CAI4016953.1"/>
    </source>
</evidence>
<dbReference type="Pfam" id="PF00171">
    <property type="entry name" value="Aldedh"/>
    <property type="match status" value="1"/>
</dbReference>
<feature type="transmembrane region" description="Helical" evidence="15">
    <location>
        <begin position="823"/>
        <end position="844"/>
    </location>
</feature>
<feature type="transmembrane region" description="Helical" evidence="15">
    <location>
        <begin position="981"/>
        <end position="1005"/>
    </location>
</feature>
<evidence type="ECO:0000256" key="10">
    <source>
        <dbReference type="ARBA" id="ARBA00023170"/>
    </source>
</evidence>
<evidence type="ECO:0000256" key="7">
    <source>
        <dbReference type="ARBA" id="ARBA00022989"/>
    </source>
</evidence>
<dbReference type="InterPro" id="IPR015590">
    <property type="entry name" value="Aldehyde_DH_dom"/>
</dbReference>
<evidence type="ECO:0000256" key="1">
    <source>
        <dbReference type="ARBA" id="ARBA00004236"/>
    </source>
</evidence>
<evidence type="ECO:0000313" key="23">
    <source>
        <dbReference type="Proteomes" id="UP001152797"/>
    </source>
</evidence>
<dbReference type="EMBL" id="CAMXCT010006611">
    <property type="protein sequence ID" value="CAI4016953.1"/>
    <property type="molecule type" value="Genomic_DNA"/>
</dbReference>
<organism evidence="20">
    <name type="scientific">Cladocopium goreaui</name>
    <dbReference type="NCBI Taxonomy" id="2562237"/>
    <lineage>
        <taxon>Eukaryota</taxon>
        <taxon>Sar</taxon>
        <taxon>Alveolata</taxon>
        <taxon>Dinophyceae</taxon>
        <taxon>Suessiales</taxon>
        <taxon>Symbiodiniaceae</taxon>
        <taxon>Cladocopium</taxon>
    </lineage>
</organism>
<dbReference type="InterPro" id="IPR016161">
    <property type="entry name" value="Ald_DH/histidinol_DH"/>
</dbReference>
<keyword evidence="4 15" id="KW-0812">Transmembrane</keyword>
<dbReference type="InterPro" id="IPR024655">
    <property type="entry name" value="Asl1_glyco_hydro_catalytic"/>
</dbReference>
<feature type="region of interest" description="Disordered" evidence="14">
    <location>
        <begin position="1754"/>
        <end position="1797"/>
    </location>
</feature>
<keyword evidence="11" id="KW-0325">Glycoprotein</keyword>
<gene>
    <name evidence="20" type="ORF">C1SCF055_LOCUS41634</name>
</gene>
<dbReference type="OrthoDB" id="277458at2759"/>
<feature type="domain" description="Disease resistance R13L4/SHOC-2-like LRR" evidence="19">
    <location>
        <begin position="213"/>
        <end position="297"/>
    </location>
</feature>
<keyword evidence="13" id="KW-0175">Coiled coil</keyword>
<evidence type="ECO:0000256" key="15">
    <source>
        <dbReference type="SAM" id="Phobius"/>
    </source>
</evidence>
<dbReference type="Gene3D" id="3.40.309.10">
    <property type="entry name" value="Aldehyde Dehydrogenase, Chain A, domain 2"/>
    <property type="match status" value="1"/>
</dbReference>
<evidence type="ECO:0000256" key="11">
    <source>
        <dbReference type="ARBA" id="ARBA00023180"/>
    </source>
</evidence>
<dbReference type="Gene3D" id="3.40.605.10">
    <property type="entry name" value="Aldehyde Dehydrogenase, Chain A, domain 1"/>
    <property type="match status" value="1"/>
</dbReference>